<dbReference type="Proteomes" id="UP000191901">
    <property type="component" value="Chromosome"/>
</dbReference>
<sequence>MLRFTNLALKPAWMDEVSTVIFSLGNSSHLVPLNQVISVEQLLRPLVPDATATVADAVQYLLQENNHPPAYFALAHLWMDWFPPVRGLASLWAARALAALLGTLSIPLAYGLGRLSFQSPLAGQLAAACMAVSPFGIYLAQEARHYTMAIALVLASLCCFVVAVGRLLMRQSIDLWLVLGWIGVNGLAFATHYFAVLTLVAEGLTLLGLLGHQSRQQGNAWRQPSWRRIYWVALGTLAMGLSWLPVLSRFYGSPQTGYLTIDLSQPFNWLKPLGQSLVTWIFMVVTPITSAYSPVGIAVMVVSILVVLALVIAILPWLVQARQRLWQTPEGRQGLIALGGFLLAMGLLFVIICYGYRADISRGYRYHFVYYPAVVALLAGLLSVYWPRRQPWAGTELPCLPGAQYIAGRRLVQGLWAVSLIGALLVVTNWAFPKFYRPDRFIPYVQQHSQYPVVFATTTIVSPHYPTVWAIEPMSLGWEFHRHFAAAAGPQAWETPPQFLVMPTGEGIETPFAEQLAVGLAPLDRPLDLWMAYYHGDLSALGCDQLGRTNKGNYRQTHYRCR</sequence>
<gene>
    <name evidence="10" type="ORF">XM38_040420</name>
</gene>
<keyword evidence="6 8" id="KW-1133">Transmembrane helix</keyword>
<evidence type="ECO:0000256" key="6">
    <source>
        <dbReference type="ARBA" id="ARBA00022989"/>
    </source>
</evidence>
<keyword evidence="7 8" id="KW-0472">Membrane</keyword>
<feature type="transmembrane region" description="Helical" evidence="8">
    <location>
        <begin position="368"/>
        <end position="386"/>
    </location>
</feature>
<feature type="transmembrane region" description="Helical" evidence="8">
    <location>
        <begin position="295"/>
        <end position="315"/>
    </location>
</feature>
<keyword evidence="4" id="KW-0808">Transferase</keyword>
<keyword evidence="11" id="KW-1185">Reference proteome</keyword>
<evidence type="ECO:0000313" key="11">
    <source>
        <dbReference type="Proteomes" id="UP000191901"/>
    </source>
</evidence>
<dbReference type="PANTHER" id="PTHR33908">
    <property type="entry name" value="MANNOSYLTRANSFERASE YKCB-RELATED"/>
    <property type="match status" value="1"/>
</dbReference>
<evidence type="ECO:0000259" key="9">
    <source>
        <dbReference type="Pfam" id="PF02366"/>
    </source>
</evidence>
<evidence type="ECO:0000256" key="4">
    <source>
        <dbReference type="ARBA" id="ARBA00022679"/>
    </source>
</evidence>
<feature type="transmembrane region" description="Helical" evidence="8">
    <location>
        <begin position="88"/>
        <end position="109"/>
    </location>
</feature>
<dbReference type="InterPro" id="IPR050297">
    <property type="entry name" value="LipidA_mod_glycosyltrf_83"/>
</dbReference>
<evidence type="ECO:0000256" key="1">
    <source>
        <dbReference type="ARBA" id="ARBA00004651"/>
    </source>
</evidence>
<keyword evidence="3" id="KW-0328">Glycosyltransferase</keyword>
<dbReference type="GO" id="GO:0009103">
    <property type="term" value="P:lipopolysaccharide biosynthetic process"/>
    <property type="evidence" value="ECO:0007669"/>
    <property type="project" value="UniProtKB-ARBA"/>
</dbReference>
<feature type="domain" description="ArnT-like N-terminal" evidence="9">
    <location>
        <begin position="90"/>
        <end position="250"/>
    </location>
</feature>
<name>A0A1Z3HRZ3_9CYAN</name>
<proteinExistence type="predicted"/>
<organism evidence="10 11">
    <name type="scientific">Halomicronema hongdechloris C2206</name>
    <dbReference type="NCBI Taxonomy" id="1641165"/>
    <lineage>
        <taxon>Bacteria</taxon>
        <taxon>Bacillati</taxon>
        <taxon>Cyanobacteriota</taxon>
        <taxon>Cyanophyceae</taxon>
        <taxon>Nodosilineales</taxon>
        <taxon>Nodosilineaceae</taxon>
        <taxon>Halomicronema</taxon>
    </lineage>
</organism>
<feature type="transmembrane region" description="Helical" evidence="8">
    <location>
        <begin position="230"/>
        <end position="252"/>
    </location>
</feature>
<dbReference type="GO" id="GO:0006493">
    <property type="term" value="P:protein O-linked glycosylation"/>
    <property type="evidence" value="ECO:0007669"/>
    <property type="project" value="InterPro"/>
</dbReference>
<protein>
    <recommendedName>
        <fullName evidence="9">ArnT-like N-terminal domain-containing protein</fullName>
    </recommendedName>
</protein>
<accession>A0A1Z3HRZ3</accession>
<dbReference type="RefSeq" id="WP_080809953.1">
    <property type="nucleotide sequence ID" value="NZ_CP021983.2"/>
</dbReference>
<keyword evidence="5 8" id="KW-0812">Transmembrane</keyword>
<evidence type="ECO:0000256" key="3">
    <source>
        <dbReference type="ARBA" id="ARBA00022676"/>
    </source>
</evidence>
<evidence type="ECO:0000313" key="10">
    <source>
        <dbReference type="EMBL" id="ASC73080.1"/>
    </source>
</evidence>
<feature type="transmembrane region" description="Helical" evidence="8">
    <location>
        <begin position="335"/>
        <end position="356"/>
    </location>
</feature>
<evidence type="ECO:0000256" key="2">
    <source>
        <dbReference type="ARBA" id="ARBA00022475"/>
    </source>
</evidence>
<evidence type="ECO:0000256" key="5">
    <source>
        <dbReference type="ARBA" id="ARBA00022692"/>
    </source>
</evidence>
<dbReference type="EMBL" id="CP021983">
    <property type="protein sequence ID" value="ASC73080.1"/>
    <property type="molecule type" value="Genomic_DNA"/>
</dbReference>
<dbReference type="Pfam" id="PF02366">
    <property type="entry name" value="PMT"/>
    <property type="match status" value="1"/>
</dbReference>
<reference evidence="10 11" key="1">
    <citation type="journal article" date="2016" name="Biochim. Biophys. Acta">
        <title>Characterization of red-shifted phycobilisomes isolated from the chlorophyll f-containing cyanobacterium Halomicronema hongdechloris.</title>
        <authorList>
            <person name="Li Y."/>
            <person name="Lin Y."/>
            <person name="Garvey C.J."/>
            <person name="Birch D."/>
            <person name="Corkery R.W."/>
            <person name="Loughlin P.C."/>
            <person name="Scheer H."/>
            <person name="Willows R.D."/>
            <person name="Chen M."/>
        </authorList>
    </citation>
    <scope>NUCLEOTIDE SEQUENCE [LARGE SCALE GENOMIC DNA]</scope>
    <source>
        <strain evidence="10 11">C2206</strain>
    </source>
</reference>
<feature type="transmembrane region" description="Helical" evidence="8">
    <location>
        <begin position="121"/>
        <end position="139"/>
    </location>
</feature>
<feature type="transmembrane region" description="Helical" evidence="8">
    <location>
        <begin position="189"/>
        <end position="210"/>
    </location>
</feature>
<dbReference type="GO" id="GO:0005886">
    <property type="term" value="C:plasma membrane"/>
    <property type="evidence" value="ECO:0007669"/>
    <property type="project" value="UniProtKB-SubCell"/>
</dbReference>
<dbReference type="InterPro" id="IPR003342">
    <property type="entry name" value="ArnT-like_N"/>
</dbReference>
<dbReference type="OrthoDB" id="416237at2"/>
<dbReference type="GO" id="GO:0016763">
    <property type="term" value="F:pentosyltransferase activity"/>
    <property type="evidence" value="ECO:0007669"/>
    <property type="project" value="TreeGrafter"/>
</dbReference>
<evidence type="ECO:0000256" key="7">
    <source>
        <dbReference type="ARBA" id="ARBA00023136"/>
    </source>
</evidence>
<keyword evidence="2" id="KW-1003">Cell membrane</keyword>
<dbReference type="PANTHER" id="PTHR33908:SF11">
    <property type="entry name" value="MEMBRANE PROTEIN"/>
    <property type="match status" value="1"/>
</dbReference>
<dbReference type="GO" id="GO:0000030">
    <property type="term" value="F:mannosyltransferase activity"/>
    <property type="evidence" value="ECO:0007669"/>
    <property type="project" value="InterPro"/>
</dbReference>
<feature type="transmembrane region" description="Helical" evidence="8">
    <location>
        <begin position="414"/>
        <end position="432"/>
    </location>
</feature>
<feature type="transmembrane region" description="Helical" evidence="8">
    <location>
        <begin position="146"/>
        <end position="169"/>
    </location>
</feature>
<dbReference type="AlphaFoldDB" id="A0A1Z3HRZ3"/>
<evidence type="ECO:0000256" key="8">
    <source>
        <dbReference type="SAM" id="Phobius"/>
    </source>
</evidence>
<dbReference type="KEGG" id="hhg:XM38_040420"/>
<feature type="transmembrane region" description="Helical" evidence="8">
    <location>
        <begin position="272"/>
        <end position="288"/>
    </location>
</feature>
<comment type="subcellular location">
    <subcellularLocation>
        <location evidence="1">Cell membrane</location>
        <topology evidence="1">Multi-pass membrane protein</topology>
    </subcellularLocation>
</comment>